<evidence type="ECO:0000256" key="5">
    <source>
        <dbReference type="ARBA" id="ARBA00022448"/>
    </source>
</evidence>
<evidence type="ECO:0000256" key="10">
    <source>
        <dbReference type="ARBA" id="ARBA00022982"/>
    </source>
</evidence>
<dbReference type="Pfam" id="PF00116">
    <property type="entry name" value="COX2"/>
    <property type="match status" value="1"/>
</dbReference>
<comment type="catalytic activity">
    <reaction evidence="1 14">
        <text>2 a quinol + O2 = 2 a quinone + 2 H2O</text>
        <dbReference type="Rhea" id="RHEA:55376"/>
        <dbReference type="ChEBI" id="CHEBI:15377"/>
        <dbReference type="ChEBI" id="CHEBI:15379"/>
        <dbReference type="ChEBI" id="CHEBI:24646"/>
        <dbReference type="ChEBI" id="CHEBI:132124"/>
    </reaction>
</comment>
<dbReference type="PROSITE" id="PS50999">
    <property type="entry name" value="COX2_TM"/>
    <property type="match status" value="1"/>
</dbReference>
<dbReference type="SUPFAM" id="SSF81464">
    <property type="entry name" value="Cytochrome c oxidase subunit II-like, transmembrane region"/>
    <property type="match status" value="1"/>
</dbReference>
<evidence type="ECO:0000256" key="1">
    <source>
        <dbReference type="ARBA" id="ARBA00000725"/>
    </source>
</evidence>
<dbReference type="STRING" id="1157490.EL26_14225"/>
<reference evidence="18 19" key="1">
    <citation type="journal article" date="2013" name="Int. J. Syst. Evol. Microbiol.">
        <title>Tumebacillus flagellatus sp. nov., an alpha-amylase/pullulanase-producing bacterium isolated from cassava wastewater.</title>
        <authorList>
            <person name="Wang Q."/>
            <person name="Xie N."/>
            <person name="Qin Y."/>
            <person name="Shen N."/>
            <person name="Zhu J."/>
            <person name="Mi H."/>
            <person name="Huang R."/>
        </authorList>
    </citation>
    <scope>NUCLEOTIDE SEQUENCE [LARGE SCALE GENOMIC DNA]</scope>
    <source>
        <strain evidence="18 19">GST4</strain>
    </source>
</reference>
<keyword evidence="10 14" id="KW-0249">Electron transport</keyword>
<dbReference type="GO" id="GO:0005886">
    <property type="term" value="C:plasma membrane"/>
    <property type="evidence" value="ECO:0007669"/>
    <property type="project" value="UniProtKB-SubCell"/>
</dbReference>
<feature type="transmembrane region" description="Helical" evidence="15">
    <location>
        <begin position="94"/>
        <end position="112"/>
    </location>
</feature>
<evidence type="ECO:0000256" key="4">
    <source>
        <dbReference type="ARBA" id="ARBA00016131"/>
    </source>
</evidence>
<dbReference type="GO" id="GO:0004129">
    <property type="term" value="F:cytochrome-c oxidase activity"/>
    <property type="evidence" value="ECO:0007669"/>
    <property type="project" value="UniProtKB-UniRule"/>
</dbReference>
<dbReference type="EMBL" id="JMIR01000019">
    <property type="protein sequence ID" value="KEO82718.1"/>
    <property type="molecule type" value="Genomic_DNA"/>
</dbReference>
<evidence type="ECO:0000256" key="14">
    <source>
        <dbReference type="PIRNR" id="PIRNR000292"/>
    </source>
</evidence>
<dbReference type="GO" id="GO:0005507">
    <property type="term" value="F:copper ion binding"/>
    <property type="evidence" value="ECO:0007669"/>
    <property type="project" value="InterPro"/>
</dbReference>
<dbReference type="PANTHER" id="PTHR22888:SF18">
    <property type="entry name" value="CYTOCHROME BO(3) UBIQUINOL OXIDASE SUBUNIT 2"/>
    <property type="match status" value="1"/>
</dbReference>
<dbReference type="Gene3D" id="2.60.40.420">
    <property type="entry name" value="Cupredoxins - blue copper proteins"/>
    <property type="match status" value="1"/>
</dbReference>
<dbReference type="InterPro" id="IPR036257">
    <property type="entry name" value="Cyt_c_oxidase_su2_TM_sf"/>
</dbReference>
<dbReference type="SUPFAM" id="SSF49503">
    <property type="entry name" value="Cupredoxins"/>
    <property type="match status" value="1"/>
</dbReference>
<sequence length="305" mass="33728">MKPSRFKKPFSIAALLAGLTVLLSGCSDQYPVLNPVGPVGQEELHLIKLSTVLVAIVIIPVLILLAIIVYRYRDKKGNTAPYQPNWDHSTKLEYLWWGIPIVIIAILGTFTAKSTFSLTKPPVESADIKPLVIQVTSLDWKWVFTYPDQKIATVNYAEIPAGVPVQFQLTADSPMNSFWIPALGGQEYAMPGMDMRLWLQADKIGTFDGNGANFTGEGFAHMDFKVVSKSEADFNAWVSDVKKNSPALTVDGYNKLTEKGTAEPQTFSSYPEGLYENTVDKNGGMYMKHDMSNMSGMENMPSMAK</sequence>
<dbReference type="RefSeq" id="WP_052036349.1">
    <property type="nucleotide sequence ID" value="NZ_JMIR01000019.1"/>
</dbReference>
<evidence type="ECO:0000313" key="18">
    <source>
        <dbReference type="EMBL" id="KEO82718.1"/>
    </source>
</evidence>
<name>A0A074LSF6_9BACL</name>
<comment type="function">
    <text evidence="14">Catalyzes quinol oxidation with the concomitant reduction of oxygen to water. Subunit II transfers the electrons from a quinol to the binuclear center of the catalytic subunit I.</text>
</comment>
<keyword evidence="7 14" id="KW-0679">Respiratory chain</keyword>
<keyword evidence="19" id="KW-1185">Reference proteome</keyword>
<evidence type="ECO:0000256" key="12">
    <source>
        <dbReference type="ARBA" id="ARBA00023002"/>
    </source>
</evidence>
<dbReference type="PROSITE" id="PS51257">
    <property type="entry name" value="PROKAR_LIPOPROTEIN"/>
    <property type="match status" value="1"/>
</dbReference>
<dbReference type="GO" id="GO:0042773">
    <property type="term" value="P:ATP synthesis coupled electron transport"/>
    <property type="evidence" value="ECO:0007669"/>
    <property type="project" value="TreeGrafter"/>
</dbReference>
<dbReference type="EC" id="1.10.3.-" evidence="14"/>
<dbReference type="Gene3D" id="1.10.287.90">
    <property type="match status" value="1"/>
</dbReference>
<evidence type="ECO:0000313" key="19">
    <source>
        <dbReference type="Proteomes" id="UP000027931"/>
    </source>
</evidence>
<keyword evidence="11 15" id="KW-1133">Transmembrane helix</keyword>
<feature type="transmembrane region" description="Helical" evidence="15">
    <location>
        <begin position="51"/>
        <end position="73"/>
    </location>
</feature>
<keyword evidence="13 14" id="KW-0472">Membrane</keyword>
<dbReference type="InterPro" id="IPR008972">
    <property type="entry name" value="Cupredoxin"/>
</dbReference>
<dbReference type="InterPro" id="IPR011759">
    <property type="entry name" value="Cyt_c_oxidase_su2_TM_dom"/>
</dbReference>
<evidence type="ECO:0000256" key="13">
    <source>
        <dbReference type="ARBA" id="ARBA00023136"/>
    </source>
</evidence>
<protein>
    <recommendedName>
        <fullName evidence="4 14">Quinol oxidase subunit 2</fullName>
        <ecNumber evidence="14">1.10.3.-</ecNumber>
    </recommendedName>
</protein>
<comment type="caution">
    <text evidence="18">The sequence shown here is derived from an EMBL/GenBank/DDBJ whole genome shotgun (WGS) entry which is preliminary data.</text>
</comment>
<proteinExistence type="inferred from homology"/>
<accession>A0A074LSF6</accession>
<dbReference type="PIRSF" id="PIRSF000292">
    <property type="entry name" value="Ubi_od_II"/>
    <property type="match status" value="1"/>
</dbReference>
<keyword evidence="8 15" id="KW-0812">Transmembrane</keyword>
<dbReference type="PANTHER" id="PTHR22888">
    <property type="entry name" value="CYTOCHROME C OXIDASE, SUBUNIT II"/>
    <property type="match status" value="1"/>
</dbReference>
<keyword evidence="9" id="KW-0732">Signal</keyword>
<evidence type="ECO:0000259" key="16">
    <source>
        <dbReference type="PROSITE" id="PS50857"/>
    </source>
</evidence>
<evidence type="ECO:0000256" key="7">
    <source>
        <dbReference type="ARBA" id="ARBA00022660"/>
    </source>
</evidence>
<dbReference type="InterPro" id="IPR045187">
    <property type="entry name" value="CcO_II"/>
</dbReference>
<comment type="subcellular location">
    <subcellularLocation>
        <location evidence="2">Cell membrane</location>
        <topology evidence="2">Multi-pass membrane protein</topology>
    </subcellularLocation>
</comment>
<keyword evidence="5 14" id="KW-0813">Transport</keyword>
<feature type="domain" description="Cytochrome oxidase subunit II transmembrane region profile" evidence="17">
    <location>
        <begin position="24"/>
        <end position="122"/>
    </location>
</feature>
<evidence type="ECO:0000256" key="3">
    <source>
        <dbReference type="ARBA" id="ARBA00007866"/>
    </source>
</evidence>
<comment type="similarity">
    <text evidence="3 14">Belongs to the cytochrome c oxidase subunit 2 family.</text>
</comment>
<dbReference type="InterPro" id="IPR002429">
    <property type="entry name" value="CcO_II-like_C"/>
</dbReference>
<dbReference type="PROSITE" id="PS50857">
    <property type="entry name" value="COX2_CUA"/>
    <property type="match status" value="1"/>
</dbReference>
<gene>
    <name evidence="18" type="ORF">EL26_14225</name>
</gene>
<evidence type="ECO:0000256" key="15">
    <source>
        <dbReference type="SAM" id="Phobius"/>
    </source>
</evidence>
<dbReference type="Proteomes" id="UP000027931">
    <property type="component" value="Unassembled WGS sequence"/>
</dbReference>
<organism evidence="18 19">
    <name type="scientific">Tumebacillus flagellatus</name>
    <dbReference type="NCBI Taxonomy" id="1157490"/>
    <lineage>
        <taxon>Bacteria</taxon>
        <taxon>Bacillati</taxon>
        <taxon>Bacillota</taxon>
        <taxon>Bacilli</taxon>
        <taxon>Bacillales</taxon>
        <taxon>Alicyclobacillaceae</taxon>
        <taxon>Tumebacillus</taxon>
    </lineage>
</organism>
<dbReference type="GO" id="GO:0016682">
    <property type="term" value="F:oxidoreductase activity, acting on diphenols and related substances as donors, oxygen as acceptor"/>
    <property type="evidence" value="ECO:0007669"/>
    <property type="project" value="InterPro"/>
</dbReference>
<evidence type="ECO:0000259" key="17">
    <source>
        <dbReference type="PROSITE" id="PS50999"/>
    </source>
</evidence>
<dbReference type="InterPro" id="IPR006333">
    <property type="entry name" value="Cyt_o_ubiquinol_oxidase_su2"/>
</dbReference>
<evidence type="ECO:0000256" key="6">
    <source>
        <dbReference type="ARBA" id="ARBA00022475"/>
    </source>
</evidence>
<evidence type="ECO:0000256" key="11">
    <source>
        <dbReference type="ARBA" id="ARBA00022989"/>
    </source>
</evidence>
<keyword evidence="12 14" id="KW-0560">Oxidoreductase</keyword>
<keyword evidence="6 14" id="KW-1003">Cell membrane</keyword>
<dbReference type="eggNOG" id="COG1622">
    <property type="taxonomic scope" value="Bacteria"/>
</dbReference>
<dbReference type="GO" id="GO:0009486">
    <property type="term" value="F:cytochrome bo3 ubiquinol oxidase activity"/>
    <property type="evidence" value="ECO:0007669"/>
    <property type="project" value="InterPro"/>
</dbReference>
<dbReference type="CDD" id="cd04212">
    <property type="entry name" value="CuRO_UO_II"/>
    <property type="match status" value="1"/>
</dbReference>
<dbReference type="InterPro" id="IPR006332">
    <property type="entry name" value="QoxA"/>
</dbReference>
<dbReference type="InterPro" id="IPR034227">
    <property type="entry name" value="CuRO_UO_II"/>
</dbReference>
<evidence type="ECO:0000256" key="8">
    <source>
        <dbReference type="ARBA" id="ARBA00022692"/>
    </source>
</evidence>
<evidence type="ECO:0000256" key="9">
    <source>
        <dbReference type="ARBA" id="ARBA00022729"/>
    </source>
</evidence>
<dbReference type="OrthoDB" id="9783445at2"/>
<dbReference type="NCBIfam" id="TIGR01432">
    <property type="entry name" value="QOXA"/>
    <property type="match status" value="1"/>
</dbReference>
<feature type="domain" description="Cytochrome oxidase subunit II copper A binding" evidence="16">
    <location>
        <begin position="128"/>
        <end position="240"/>
    </location>
</feature>
<dbReference type="AlphaFoldDB" id="A0A074LSF6"/>
<evidence type="ECO:0000256" key="2">
    <source>
        <dbReference type="ARBA" id="ARBA00004651"/>
    </source>
</evidence>